<sequence>MRVTRLEEGVLYVHREDVPPFKKGGAVTRNSYFWALKSIADRAARGKDWEFERSVWIALCRMLLSFSESGYLGFRETVLEFPLGTRIPDELRACSTLLS</sequence>
<dbReference type="EMBL" id="CP098611">
    <property type="protein sequence ID" value="USR90579.1"/>
    <property type="molecule type" value="Genomic_DNA"/>
</dbReference>
<proteinExistence type="predicted"/>
<dbReference type="Proteomes" id="UP001056708">
    <property type="component" value="Chromosome"/>
</dbReference>
<organism evidence="1 2">
    <name type="scientific">Phormidium yuhuli AB48</name>
    <dbReference type="NCBI Taxonomy" id="2940671"/>
    <lineage>
        <taxon>Bacteria</taxon>
        <taxon>Bacillati</taxon>
        <taxon>Cyanobacteriota</taxon>
        <taxon>Cyanophyceae</taxon>
        <taxon>Oscillatoriophycideae</taxon>
        <taxon>Oscillatoriales</taxon>
        <taxon>Oscillatoriaceae</taxon>
        <taxon>Phormidium</taxon>
        <taxon>Phormidium yuhuli</taxon>
    </lineage>
</organism>
<evidence type="ECO:0000313" key="2">
    <source>
        <dbReference type="Proteomes" id="UP001056708"/>
    </source>
</evidence>
<evidence type="ECO:0000313" key="1">
    <source>
        <dbReference type="EMBL" id="USR90579.1"/>
    </source>
</evidence>
<name>A0ABY5AQR8_9CYAN</name>
<reference evidence="1" key="1">
    <citation type="submission" date="2022-06" db="EMBL/GenBank/DDBJ databases">
        <title>Genome sequence of Phormidium yuhuli AB48 isolated from an industrial photobioreactor environment.</title>
        <authorList>
            <person name="Qiu Y."/>
            <person name="Noonan A.J.C."/>
            <person name="Dofher K."/>
            <person name="Koch M."/>
            <person name="Kieft B."/>
            <person name="Lin X."/>
            <person name="Ziels R.M."/>
            <person name="Hallam S.J."/>
        </authorList>
    </citation>
    <scope>NUCLEOTIDE SEQUENCE</scope>
    <source>
        <strain evidence="1">AB48</strain>
    </source>
</reference>
<protein>
    <submittedName>
        <fullName evidence="1">Uncharacterized protein</fullName>
    </submittedName>
</protein>
<keyword evidence="2" id="KW-1185">Reference proteome</keyword>
<gene>
    <name evidence="1" type="ORF">NEA10_17365</name>
</gene>
<accession>A0ABY5AQR8</accession>
<dbReference type="RefSeq" id="WP_252662607.1">
    <property type="nucleotide sequence ID" value="NZ_CP098611.1"/>
</dbReference>